<evidence type="ECO:0008006" key="2">
    <source>
        <dbReference type="Google" id="ProtNLM"/>
    </source>
</evidence>
<reference evidence="1" key="1">
    <citation type="submission" date="2019-08" db="EMBL/GenBank/DDBJ databases">
        <authorList>
            <person name="Kucharzyk K."/>
            <person name="Murdoch R.W."/>
            <person name="Higgins S."/>
            <person name="Loffler F."/>
        </authorList>
    </citation>
    <scope>NUCLEOTIDE SEQUENCE</scope>
</reference>
<protein>
    <recommendedName>
        <fullName evidence="2">Phage protein</fullName>
    </recommendedName>
</protein>
<name>A0A645B0K0_9ZZZZ</name>
<accession>A0A645B0K0</accession>
<dbReference type="InterPro" id="IPR024410">
    <property type="entry name" value="Phage_TAC_12"/>
</dbReference>
<gene>
    <name evidence="1" type="ORF">SDC9_102078</name>
</gene>
<comment type="caution">
    <text evidence="1">The sequence shown here is derived from an EMBL/GenBank/DDBJ whole genome shotgun (WGS) entry which is preliminary data.</text>
</comment>
<organism evidence="1">
    <name type="scientific">bioreactor metagenome</name>
    <dbReference type="NCBI Taxonomy" id="1076179"/>
    <lineage>
        <taxon>unclassified sequences</taxon>
        <taxon>metagenomes</taxon>
        <taxon>ecological metagenomes</taxon>
    </lineage>
</organism>
<dbReference type="EMBL" id="VSSQ01015204">
    <property type="protein sequence ID" value="MPM55284.1"/>
    <property type="molecule type" value="Genomic_DNA"/>
</dbReference>
<proteinExistence type="predicted"/>
<dbReference type="Pfam" id="PF12363">
    <property type="entry name" value="Phage_TAC_12"/>
    <property type="match status" value="1"/>
</dbReference>
<sequence length="118" mass="13412">MLLTIADKEVEVLFGTRFVRELDKRYTINLNGAEFGFGLNKASFYMSQRSPVGLADLIECGTRTAKRFKPTTEQIEAFIDEQEDLEELFATINEELLESNVTKKQWAEIAAEMGPQKS</sequence>
<evidence type="ECO:0000313" key="1">
    <source>
        <dbReference type="EMBL" id="MPM55284.1"/>
    </source>
</evidence>
<dbReference type="AlphaFoldDB" id="A0A645B0K0"/>